<gene>
    <name evidence="5" type="ORF">GCM10017786_47440</name>
</gene>
<dbReference type="SUPFAM" id="SSF51621">
    <property type="entry name" value="Phosphoenolpyruvate/pyruvate domain"/>
    <property type="match status" value="1"/>
</dbReference>
<dbReference type="InterPro" id="IPR015813">
    <property type="entry name" value="Pyrv/PenolPyrv_kinase-like_dom"/>
</dbReference>
<dbReference type="Pfam" id="PF03328">
    <property type="entry name" value="HpcH_HpaI"/>
    <property type="match status" value="1"/>
</dbReference>
<dbReference type="Gene3D" id="3.20.20.60">
    <property type="entry name" value="Phosphoenolpyruvate-binding domains"/>
    <property type="match status" value="1"/>
</dbReference>
<name>A0ABQ3JBB8_9PSEU</name>
<dbReference type="PANTHER" id="PTHR32308">
    <property type="entry name" value="LYASE BETA SUBUNIT, PUTATIVE (AFU_ORTHOLOGUE AFUA_4G13030)-RELATED"/>
    <property type="match status" value="1"/>
</dbReference>
<keyword evidence="5" id="KW-0456">Lyase</keyword>
<evidence type="ECO:0000313" key="5">
    <source>
        <dbReference type="EMBL" id="GHF08191.1"/>
    </source>
</evidence>
<comment type="cofactor">
    <cofactor evidence="1">
        <name>Mg(2+)</name>
        <dbReference type="ChEBI" id="CHEBI:18420"/>
    </cofactor>
</comment>
<evidence type="ECO:0000256" key="1">
    <source>
        <dbReference type="ARBA" id="ARBA00001946"/>
    </source>
</evidence>
<keyword evidence="3" id="KW-0460">Magnesium</keyword>
<proteinExistence type="predicted"/>
<dbReference type="PANTHER" id="PTHR32308:SF10">
    <property type="entry name" value="CITRATE LYASE SUBUNIT BETA"/>
    <property type="match status" value="1"/>
</dbReference>
<feature type="domain" description="HpcH/HpaI aldolase/citrate lyase" evidence="4">
    <location>
        <begin position="54"/>
        <end position="257"/>
    </location>
</feature>
<evidence type="ECO:0000256" key="3">
    <source>
        <dbReference type="ARBA" id="ARBA00022842"/>
    </source>
</evidence>
<dbReference type="Proteomes" id="UP000605897">
    <property type="component" value="Unassembled WGS sequence"/>
</dbReference>
<dbReference type="InterPro" id="IPR005000">
    <property type="entry name" value="Aldolase/citrate-lyase_domain"/>
</dbReference>
<dbReference type="GO" id="GO:0016829">
    <property type="term" value="F:lyase activity"/>
    <property type="evidence" value="ECO:0007669"/>
    <property type="project" value="UniProtKB-KW"/>
</dbReference>
<dbReference type="InterPro" id="IPR040442">
    <property type="entry name" value="Pyrv_kinase-like_dom_sf"/>
</dbReference>
<reference evidence="6" key="1">
    <citation type="journal article" date="2019" name="Int. J. Syst. Evol. Microbiol.">
        <title>The Global Catalogue of Microorganisms (GCM) 10K type strain sequencing project: providing services to taxonomists for standard genome sequencing and annotation.</title>
        <authorList>
            <consortium name="The Broad Institute Genomics Platform"/>
            <consortium name="The Broad Institute Genome Sequencing Center for Infectious Disease"/>
            <person name="Wu L."/>
            <person name="Ma J."/>
        </authorList>
    </citation>
    <scope>NUCLEOTIDE SEQUENCE [LARGE SCALE GENOMIC DNA]</scope>
    <source>
        <strain evidence="6">CGMCC 4.7677</strain>
    </source>
</reference>
<dbReference type="InterPro" id="IPR011206">
    <property type="entry name" value="Citrate_lyase_beta/mcl1/mcl2"/>
</dbReference>
<keyword evidence="2" id="KW-0479">Metal-binding</keyword>
<accession>A0ABQ3JBB8</accession>
<evidence type="ECO:0000313" key="6">
    <source>
        <dbReference type="Proteomes" id="UP000605897"/>
    </source>
</evidence>
<sequence>MLGSMPQRLVAAELDLWIAARHVDIVMPRPVRQDTPTTSGVLMFRSTTGVAHARSLLFVPAHRPELFEKAYRSGADAIVMDLEDGVAENLKDSAREHVREWIANDETAVVRINGPDTRWFEEDLRMVQKHQAAVMIPKPQSASEVLAISKELPDGSCIIPLLETAAGILAAAEICRVQGVARAAFGNGDMALDLGADGTSWPALLHARSTIVTASAAAGIAGPLDGATTSLTDQEILREDSVHARALGFTGRICVHPSQVRLVNDAFTPTDAEAAHARAILDKADGGSVTALDGKLIGKPMVERARQTLRNWERHRSKQTQDT</sequence>
<protein>
    <submittedName>
        <fullName evidence="5">Acyl-CoA lyase subunit beta</fullName>
    </submittedName>
</protein>
<dbReference type="EMBL" id="BNAU01000005">
    <property type="protein sequence ID" value="GHF08191.1"/>
    <property type="molecule type" value="Genomic_DNA"/>
</dbReference>
<evidence type="ECO:0000259" key="4">
    <source>
        <dbReference type="Pfam" id="PF03328"/>
    </source>
</evidence>
<evidence type="ECO:0000256" key="2">
    <source>
        <dbReference type="ARBA" id="ARBA00022723"/>
    </source>
</evidence>
<dbReference type="PIRSF" id="PIRSF015582">
    <property type="entry name" value="Cit_lyase_B"/>
    <property type="match status" value="1"/>
</dbReference>
<keyword evidence="6" id="KW-1185">Reference proteome</keyword>
<comment type="caution">
    <text evidence="5">The sequence shown here is derived from an EMBL/GenBank/DDBJ whole genome shotgun (WGS) entry which is preliminary data.</text>
</comment>
<organism evidence="5 6">
    <name type="scientific">Amycolatopsis deserti</name>
    <dbReference type="NCBI Taxonomy" id="185696"/>
    <lineage>
        <taxon>Bacteria</taxon>
        <taxon>Bacillati</taxon>
        <taxon>Actinomycetota</taxon>
        <taxon>Actinomycetes</taxon>
        <taxon>Pseudonocardiales</taxon>
        <taxon>Pseudonocardiaceae</taxon>
        <taxon>Amycolatopsis</taxon>
    </lineage>
</organism>